<feature type="compositionally biased region" description="Basic and acidic residues" evidence="1">
    <location>
        <begin position="214"/>
        <end position="224"/>
    </location>
</feature>
<reference evidence="2 3" key="1">
    <citation type="submission" date="2017-03" db="EMBL/GenBank/DDBJ databases">
        <title>WGS assembly of Porphyra umbilicalis.</title>
        <authorList>
            <person name="Brawley S.H."/>
            <person name="Blouin N.A."/>
            <person name="Ficko-Blean E."/>
            <person name="Wheeler G.L."/>
            <person name="Lohr M."/>
            <person name="Goodson H.V."/>
            <person name="Jenkins J.W."/>
            <person name="Blaby-Haas C.E."/>
            <person name="Helliwell K.E."/>
            <person name="Chan C."/>
            <person name="Marriage T."/>
            <person name="Bhattacharya D."/>
            <person name="Klein A.S."/>
            <person name="Badis Y."/>
            <person name="Brodie J."/>
            <person name="Cao Y."/>
            <person name="Collen J."/>
            <person name="Dittami S.M."/>
            <person name="Gachon C.M."/>
            <person name="Green B.R."/>
            <person name="Karpowicz S."/>
            <person name="Kim J.W."/>
            <person name="Kudahl U."/>
            <person name="Lin S."/>
            <person name="Michel G."/>
            <person name="Mittag M."/>
            <person name="Olson B.J."/>
            <person name="Pangilinan J."/>
            <person name="Peng Y."/>
            <person name="Qiu H."/>
            <person name="Shu S."/>
            <person name="Singer J.T."/>
            <person name="Smith A.G."/>
            <person name="Sprecher B.N."/>
            <person name="Wagner V."/>
            <person name="Wang W."/>
            <person name="Wang Z.-Y."/>
            <person name="Yan J."/>
            <person name="Yarish C."/>
            <person name="Zoeuner-Riek S."/>
            <person name="Zhuang Y."/>
            <person name="Zou Y."/>
            <person name="Lindquist E.A."/>
            <person name="Grimwood J."/>
            <person name="Barry K."/>
            <person name="Rokhsar D.S."/>
            <person name="Schmutz J."/>
            <person name="Stiller J.W."/>
            <person name="Grossman A.R."/>
            <person name="Prochnik S.E."/>
        </authorList>
    </citation>
    <scope>NUCLEOTIDE SEQUENCE [LARGE SCALE GENOMIC DNA]</scope>
    <source>
        <strain evidence="2">4086291</strain>
    </source>
</reference>
<evidence type="ECO:0000256" key="1">
    <source>
        <dbReference type="SAM" id="MobiDB-lite"/>
    </source>
</evidence>
<accession>A0A1X6P9S7</accession>
<feature type="region of interest" description="Disordered" evidence="1">
    <location>
        <begin position="1"/>
        <end position="108"/>
    </location>
</feature>
<dbReference type="EMBL" id="KV918832">
    <property type="protein sequence ID" value="OSX77651.1"/>
    <property type="molecule type" value="Genomic_DNA"/>
</dbReference>
<gene>
    <name evidence="2" type="ORF">BU14_0141s0034</name>
</gene>
<proteinExistence type="predicted"/>
<sequence length="381" mass="40099">MGSPDGDAADTAGAADASTRAALSPPERGAGRGAGASSVPSPAPPRRGAGLGTGGAALPGPPLSGGSGAPPPPAPSAARPSSSPSDVEEVDKDGNAAPPPKKRRVWPVGTEGIRVDLLYASSVTMAGANLAEWGKGEETYERAADRFNQQPAKPFHVDGKAVKDRFKLLKAKFEKKDAAVAKESGTVEEVTEMDALMADACSAVNDSRLRAAKAKGETTKKEDALLQAGADARRSALARRVRRREERDSGMAADGDGVEKREGGEDGGGTTRSPAGGRSRRRAEIEDEKEEELLEVVRSSAESSRKAEERRCSAEERRLDLEERKLPHEREAHLAEAGRQEAREATSRRAAADALAAAAADHEERARSLDLIAALLRRLDK</sequence>
<dbReference type="Proteomes" id="UP000218209">
    <property type="component" value="Unassembled WGS sequence"/>
</dbReference>
<keyword evidence="3" id="KW-1185">Reference proteome</keyword>
<feature type="compositionally biased region" description="Acidic residues" evidence="1">
    <location>
        <begin position="285"/>
        <end position="294"/>
    </location>
</feature>
<feature type="compositionally biased region" description="Low complexity" evidence="1">
    <location>
        <begin position="1"/>
        <end position="28"/>
    </location>
</feature>
<feature type="compositionally biased region" description="Low complexity" evidence="1">
    <location>
        <begin position="76"/>
        <end position="85"/>
    </location>
</feature>
<feature type="compositionally biased region" description="Gly residues" evidence="1">
    <location>
        <begin position="49"/>
        <end position="68"/>
    </location>
</feature>
<evidence type="ECO:0000313" key="3">
    <source>
        <dbReference type="Proteomes" id="UP000218209"/>
    </source>
</evidence>
<feature type="region of interest" description="Disordered" evidence="1">
    <location>
        <begin position="211"/>
        <end position="347"/>
    </location>
</feature>
<organism evidence="2 3">
    <name type="scientific">Porphyra umbilicalis</name>
    <name type="common">Purple laver</name>
    <name type="synonym">Red alga</name>
    <dbReference type="NCBI Taxonomy" id="2786"/>
    <lineage>
        <taxon>Eukaryota</taxon>
        <taxon>Rhodophyta</taxon>
        <taxon>Bangiophyceae</taxon>
        <taxon>Bangiales</taxon>
        <taxon>Bangiaceae</taxon>
        <taxon>Porphyra</taxon>
    </lineage>
</organism>
<protein>
    <submittedName>
        <fullName evidence="2">Uncharacterized protein</fullName>
    </submittedName>
</protein>
<name>A0A1X6P9S7_PORUM</name>
<evidence type="ECO:0000313" key="2">
    <source>
        <dbReference type="EMBL" id="OSX77651.1"/>
    </source>
</evidence>
<dbReference type="AlphaFoldDB" id="A0A1X6P9S7"/>
<feature type="compositionally biased region" description="Basic and acidic residues" evidence="1">
    <location>
        <begin position="303"/>
        <end position="347"/>
    </location>
</feature>